<dbReference type="Pfam" id="PF04020">
    <property type="entry name" value="Phage_holin_4_2"/>
    <property type="match status" value="1"/>
</dbReference>
<sequence>MFDGLTNFLLHWATLAGALWLASHLFRNVRFDSHGALIAAALLLGFANTFVRPLVILLTLPFTLITFGLFLLVVNGLMILLVARLVRGFQVTGLWTAMLVSIFISLFSFAVSYFLADHGAAFQLPIGPAGPGGPGTWI</sequence>
<name>A0A656Z8I5_9PROT</name>
<dbReference type="AlphaFoldDB" id="A0A656Z8I5"/>
<dbReference type="EMBL" id="LFZK01000001">
    <property type="protein sequence ID" value="KYC29323.1"/>
    <property type="molecule type" value="Genomic_DNA"/>
</dbReference>
<dbReference type="PANTHER" id="PTHR37309:SF1">
    <property type="entry name" value="SLR0284 PROTEIN"/>
    <property type="match status" value="1"/>
</dbReference>
<reference evidence="1 2" key="1">
    <citation type="journal article" date="2016" name="ISME J.">
        <title>Integrated multi-omics analyses reveal the biochemical mechanisms and phylogenetic relevance of anaerobic androgen biodegradation in the environment.</title>
        <authorList>
            <person name="Yang F.C."/>
            <person name="Chen Y.L."/>
            <person name="Tang S.L."/>
            <person name="Yu C.P."/>
            <person name="Wang P.H."/>
            <person name="Ismail W."/>
            <person name="Wang C.H."/>
            <person name="Ding J.Y."/>
            <person name="Yang C.Y."/>
            <person name="Yang C.Y."/>
            <person name="Chiang Y.R."/>
        </authorList>
    </citation>
    <scope>NUCLEOTIDE SEQUENCE [LARGE SCALE GENOMIC DNA]</scope>
    <source>
        <strain evidence="1 2">DSM 13999</strain>
    </source>
</reference>
<dbReference type="InterPro" id="IPR007165">
    <property type="entry name" value="Phage_holin_4_2"/>
</dbReference>
<dbReference type="Proteomes" id="UP000243416">
    <property type="component" value="Unassembled WGS sequence"/>
</dbReference>
<protein>
    <submittedName>
        <fullName evidence="1">Membrane protein</fullName>
    </submittedName>
</protein>
<dbReference type="OrthoDB" id="9797048at2"/>
<keyword evidence="2" id="KW-1185">Reference proteome</keyword>
<organism evidence="1 2">
    <name type="scientific">Sterolibacterium denitrificans</name>
    <dbReference type="NCBI Taxonomy" id="157592"/>
    <lineage>
        <taxon>Bacteria</taxon>
        <taxon>Pseudomonadati</taxon>
        <taxon>Pseudomonadota</taxon>
        <taxon>Betaproteobacteria</taxon>
        <taxon>Nitrosomonadales</taxon>
        <taxon>Sterolibacteriaceae</taxon>
        <taxon>Sterolibacterium</taxon>
    </lineage>
</organism>
<evidence type="ECO:0000313" key="2">
    <source>
        <dbReference type="Proteomes" id="UP000243416"/>
    </source>
</evidence>
<comment type="caution">
    <text evidence="1">The sequence shown here is derived from an EMBL/GenBank/DDBJ whole genome shotgun (WGS) entry which is preliminary data.</text>
</comment>
<gene>
    <name evidence="1" type="ORF">ACY05_01985</name>
</gene>
<evidence type="ECO:0000313" key="1">
    <source>
        <dbReference type="EMBL" id="KYC29323.1"/>
    </source>
</evidence>
<dbReference type="RefSeq" id="WP_067170067.1">
    <property type="nucleotide sequence ID" value="NZ_LFZK01000001.1"/>
</dbReference>
<accession>A0A656Z8I5</accession>
<dbReference type="PANTHER" id="PTHR37309">
    <property type="entry name" value="SLR0284 PROTEIN"/>
    <property type="match status" value="1"/>
</dbReference>
<proteinExistence type="predicted"/>